<organism evidence="5 6">
    <name type="scientific">Mycoplasma anserisalpingitidis</name>
    <dbReference type="NCBI Taxonomy" id="519450"/>
    <lineage>
        <taxon>Bacteria</taxon>
        <taxon>Bacillati</taxon>
        <taxon>Mycoplasmatota</taxon>
        <taxon>Mollicutes</taxon>
        <taxon>Mycoplasmataceae</taxon>
        <taxon>Mycoplasma</taxon>
    </lineage>
</organism>
<dbReference type="PANTHER" id="PTHR10357">
    <property type="entry name" value="ALPHA-AMYLASE FAMILY MEMBER"/>
    <property type="match status" value="1"/>
</dbReference>
<dbReference type="AlphaFoldDB" id="A0A5B8K7T2"/>
<gene>
    <name evidence="5" type="ORF">FRW55_02160</name>
</gene>
<dbReference type="SUPFAM" id="SSF51445">
    <property type="entry name" value="(Trans)glycosidases"/>
    <property type="match status" value="1"/>
</dbReference>
<comment type="catalytic activity">
    <reaction evidence="3">
        <text>Endohydrolysis of (1-&gt;4)-alpha-D-glucosidic linkages in polysaccharides containing three or more (1-&gt;4)-alpha-linked D-glucose units.</text>
        <dbReference type="EC" id="3.2.1.1"/>
    </reaction>
</comment>
<dbReference type="Gene3D" id="3.90.400.10">
    <property type="entry name" value="Oligo-1,6-glucosidase, Domain 2"/>
    <property type="match status" value="1"/>
</dbReference>
<name>A0A5B8K7T2_9MOLU</name>
<dbReference type="InterPro" id="IPR006046">
    <property type="entry name" value="Alpha_amylase"/>
</dbReference>
<proteinExistence type="inferred from homology"/>
<dbReference type="Gene3D" id="3.20.20.80">
    <property type="entry name" value="Glycosidases"/>
    <property type="match status" value="1"/>
</dbReference>
<dbReference type="SMART" id="SM00642">
    <property type="entry name" value="Aamy"/>
    <property type="match status" value="1"/>
</dbReference>
<dbReference type="InterPro" id="IPR045857">
    <property type="entry name" value="O16G_dom_2"/>
</dbReference>
<dbReference type="GO" id="GO:0016829">
    <property type="term" value="F:lyase activity"/>
    <property type="evidence" value="ECO:0007669"/>
    <property type="project" value="UniProtKB-KW"/>
</dbReference>
<comment type="similarity">
    <text evidence="1 2">Belongs to the glycosyl hydrolase 13 family.</text>
</comment>
<protein>
    <recommendedName>
        <fullName evidence="3">Alpha-amylase</fullName>
        <ecNumber evidence="3">3.2.1.1</ecNumber>
    </recommendedName>
</protein>
<dbReference type="PRINTS" id="PR00110">
    <property type="entry name" value="ALPHAAMYLASE"/>
</dbReference>
<dbReference type="Pfam" id="PF00128">
    <property type="entry name" value="Alpha-amylase"/>
    <property type="match status" value="1"/>
</dbReference>
<dbReference type="RefSeq" id="WP_146368540.1">
    <property type="nucleotide sequence ID" value="NZ_CP042295.1"/>
</dbReference>
<dbReference type="EC" id="3.2.1.1" evidence="3"/>
<keyword evidence="3" id="KW-0119">Carbohydrate metabolism</keyword>
<reference evidence="5 6" key="1">
    <citation type="journal article" date="2019" name="Microbiol. Resour. Announc.">
        <title>Complete Genome Sequences of Three Mycoplasma anserisalpingitis (Mycoplasma sp. 1220) Strains.</title>
        <authorList>
            <person name="Grozner D."/>
            <person name="Forro B."/>
            <person name="Kovacs A.B."/>
            <person name="Marton S."/>
            <person name="Banyai K."/>
            <person name="Kreizinger Z."/>
            <person name="Sulyok K.M."/>
            <person name="Gyuranecz M."/>
        </authorList>
    </citation>
    <scope>NUCLEOTIDE SEQUENCE [LARGE SCALE GENOMIC DNA]</scope>
    <source>
        <strain evidence="5 6">ATCC:BAA-2147</strain>
    </source>
</reference>
<dbReference type="OrthoDB" id="9805159at2"/>
<sequence>MKNLSKYAVEFYDKKINENAKNIANWDNKKYGYKKTLDYRNLWIDAPMARPLKEFKRSGIIYQVLIYNFADGNNDGIGDLIGLKNKLDYFVNLGVDTLLLSPIHPATSYHGYSVLNYCDVAEQLGGMKAFIEFLSSAHDKGIKVYIDLVFNHTSYEHPWFQEALFDNKKFKEYYEFDRDPSDTDLRVDSESHRRRYPNLDTPLGGTNKKYIGRFWAGMPDLNLDNPDVIEQLCEIQKFWTKIGVDGFRYDAFSEFFSSESETKNNFNEAKIFRMLREASNSITEKYNMNEVFMIGEWLADHRKAMEYLTYKNKTSLNTIYDGGEHFKDHVDTRVDYKKLLDICEMYQKTSKDSVWVPFLENHDTNRWLDVYRREVSKISIDSEEYFIGLTSDEKDAQRIALLQLLMLPAKPIIYYADELCYYSTRIFDDPGLREPLNWINENENCAIVEKKIDASHANVFLNISSTIGKVENVINEEDSIYKMISLMNEIRQNNTYLKKTDPNTIHDPFDFVDADDYSSVIVRSENKNSNEFLLFAFNNHLNTNKRMGKISRKYHFKTLYSFKAEDHSWGVNLPKNSCVLYKLTRK</sequence>
<evidence type="ECO:0000256" key="2">
    <source>
        <dbReference type="RuleBase" id="RU003615"/>
    </source>
</evidence>
<dbReference type="GO" id="GO:0043169">
    <property type="term" value="F:cation binding"/>
    <property type="evidence" value="ECO:0007669"/>
    <property type="project" value="InterPro"/>
</dbReference>
<evidence type="ECO:0000259" key="4">
    <source>
        <dbReference type="SMART" id="SM00642"/>
    </source>
</evidence>
<dbReference type="PANTHER" id="PTHR10357:SF179">
    <property type="entry name" value="NEUTRAL AND BASIC AMINO ACID TRANSPORT PROTEIN RBAT"/>
    <property type="match status" value="1"/>
</dbReference>
<feature type="domain" description="Glycosyl hydrolase family 13 catalytic" evidence="4">
    <location>
        <begin position="63"/>
        <end position="456"/>
    </location>
</feature>
<evidence type="ECO:0000256" key="3">
    <source>
        <dbReference type="RuleBase" id="RU361134"/>
    </source>
</evidence>
<dbReference type="InterPro" id="IPR006047">
    <property type="entry name" value="GH13_cat_dom"/>
</dbReference>
<keyword evidence="5" id="KW-0456">Lyase</keyword>
<evidence type="ECO:0000256" key="1">
    <source>
        <dbReference type="ARBA" id="ARBA00008061"/>
    </source>
</evidence>
<evidence type="ECO:0000313" key="5">
    <source>
        <dbReference type="EMBL" id="QDY86957.1"/>
    </source>
</evidence>
<dbReference type="KEGG" id="mans:FRW55_02160"/>
<dbReference type="InterPro" id="IPR017853">
    <property type="entry name" value="GH"/>
</dbReference>
<evidence type="ECO:0000313" key="6">
    <source>
        <dbReference type="Proteomes" id="UP000318927"/>
    </source>
</evidence>
<keyword evidence="3" id="KW-0378">Hydrolase</keyword>
<dbReference type="GO" id="GO:0004556">
    <property type="term" value="F:alpha-amylase activity"/>
    <property type="evidence" value="ECO:0007669"/>
    <property type="project" value="UniProtKB-UniRule"/>
</dbReference>
<dbReference type="Proteomes" id="UP000318927">
    <property type="component" value="Chromosome"/>
</dbReference>
<keyword evidence="6" id="KW-1185">Reference proteome</keyword>
<dbReference type="GO" id="GO:0009313">
    <property type="term" value="P:oligosaccharide catabolic process"/>
    <property type="evidence" value="ECO:0007669"/>
    <property type="project" value="TreeGrafter"/>
</dbReference>
<accession>A0A5B8K7T2</accession>
<dbReference type="EMBL" id="CP042295">
    <property type="protein sequence ID" value="QDY86957.1"/>
    <property type="molecule type" value="Genomic_DNA"/>
</dbReference>
<keyword evidence="3" id="KW-0326">Glycosidase</keyword>